<name>A0ABX1SH47_9PSEU</name>
<reference evidence="3 4" key="1">
    <citation type="submission" date="2020-04" db="EMBL/GenBank/DDBJ databases">
        <authorList>
            <person name="Klaysubun C."/>
            <person name="Duangmal K."/>
            <person name="Lipun K."/>
        </authorList>
    </citation>
    <scope>NUCLEOTIDE SEQUENCE [LARGE SCALE GENOMIC DNA]</scope>
    <source>
        <strain evidence="3 4">K10HN5</strain>
    </source>
</reference>
<evidence type="ECO:0000259" key="1">
    <source>
        <dbReference type="Pfam" id="PF00501"/>
    </source>
</evidence>
<accession>A0ABX1SH47</accession>
<organism evidence="3 4">
    <name type="scientific">Pseudonocardia acidicola</name>
    <dbReference type="NCBI Taxonomy" id="2724939"/>
    <lineage>
        <taxon>Bacteria</taxon>
        <taxon>Bacillati</taxon>
        <taxon>Actinomycetota</taxon>
        <taxon>Actinomycetes</taxon>
        <taxon>Pseudonocardiales</taxon>
        <taxon>Pseudonocardiaceae</taxon>
        <taxon>Pseudonocardia</taxon>
    </lineage>
</organism>
<dbReference type="InterPro" id="IPR000873">
    <property type="entry name" value="AMP-dep_synth/lig_dom"/>
</dbReference>
<comment type="caution">
    <text evidence="3">The sequence shown here is derived from an EMBL/GenBank/DDBJ whole genome shotgun (WGS) entry which is preliminary data.</text>
</comment>
<evidence type="ECO:0000313" key="3">
    <source>
        <dbReference type="EMBL" id="NMI00118.1"/>
    </source>
</evidence>
<dbReference type="PANTHER" id="PTHR43767:SF7">
    <property type="entry name" value="MEDIUM_LONG-CHAIN-FATTY-ACID--COA LIGASE FADD8"/>
    <property type="match status" value="1"/>
</dbReference>
<dbReference type="InterPro" id="IPR042099">
    <property type="entry name" value="ANL_N_sf"/>
</dbReference>
<feature type="domain" description="AMP-binding enzyme C-terminal" evidence="2">
    <location>
        <begin position="428"/>
        <end position="503"/>
    </location>
</feature>
<dbReference type="SUPFAM" id="SSF56801">
    <property type="entry name" value="Acetyl-CoA synthetase-like"/>
    <property type="match status" value="1"/>
</dbReference>
<dbReference type="InterPro" id="IPR050237">
    <property type="entry name" value="ATP-dep_AMP-bd_enzyme"/>
</dbReference>
<feature type="domain" description="AMP-dependent synthetase/ligase" evidence="1">
    <location>
        <begin position="7"/>
        <end position="377"/>
    </location>
</feature>
<gene>
    <name evidence="3" type="ORF">HF526_22795</name>
</gene>
<dbReference type="Pfam" id="PF13193">
    <property type="entry name" value="AMP-binding_C"/>
    <property type="match status" value="1"/>
</dbReference>
<dbReference type="Gene3D" id="3.30.300.30">
    <property type="match status" value="1"/>
</dbReference>
<dbReference type="InterPro" id="IPR025110">
    <property type="entry name" value="AMP-bd_C"/>
</dbReference>
<dbReference type="PANTHER" id="PTHR43767">
    <property type="entry name" value="LONG-CHAIN-FATTY-ACID--COA LIGASE"/>
    <property type="match status" value="1"/>
</dbReference>
<dbReference type="Pfam" id="PF00501">
    <property type="entry name" value="AMP-binding"/>
    <property type="match status" value="1"/>
</dbReference>
<sequence length="519" mass="55220">MRVIDFFDKGAARDPERTVLLSDSGAVTYAAATDHSWQVAAALHHHGIGLGARVGVLAPNVPEAFLAMLGLWRAGCSWVPLNTRNAVAATVAFMNKVGCRALFVHPRFDAELKQIRDEVPGLELVIALDGTELDGALTITAFLDSGSSMTVPDWNDPYGRPEMEACAWPTGGTTGGSKAVAWTNSVWSNLVETATRHWPAAERPVNLLVAPITHAAGVMAIVYAALGATIVMRPGFDADDVLDRIENDRVTHLFLPPTAFYGLLERQQARPRDCSSLTMLLLSAAPVAPDRLAQGVAEFGPCIGQCWGQSEAPFVLTYLTAEDLAAAASGDAPERLRSCGRATFGSQVAIMDDDGNLLPPGERGELVARGGLVTPGYIGDDAATAAVRTHGWHHTGDIGYLDADGYAYIVDRKSDMIISGGFNVYPAEVEAALSALPQVRQCAVVGVPHEKWGEAVVAVVVAAEDRPPDPDLVIAHARQALGPVKAPKAVVFVDELPQTPVGKVDKKALRGRDWPAIER</sequence>
<dbReference type="RefSeq" id="WP_169383598.1">
    <property type="nucleotide sequence ID" value="NZ_JAAXLA010000049.1"/>
</dbReference>
<dbReference type="InterPro" id="IPR045851">
    <property type="entry name" value="AMP-bd_C_sf"/>
</dbReference>
<dbReference type="Proteomes" id="UP000820669">
    <property type="component" value="Unassembled WGS sequence"/>
</dbReference>
<dbReference type="EMBL" id="JAAXLA010000049">
    <property type="protein sequence ID" value="NMI00118.1"/>
    <property type="molecule type" value="Genomic_DNA"/>
</dbReference>
<evidence type="ECO:0000313" key="4">
    <source>
        <dbReference type="Proteomes" id="UP000820669"/>
    </source>
</evidence>
<dbReference type="Gene3D" id="3.40.50.12780">
    <property type="entry name" value="N-terminal domain of ligase-like"/>
    <property type="match status" value="1"/>
</dbReference>
<proteinExistence type="predicted"/>
<evidence type="ECO:0000259" key="2">
    <source>
        <dbReference type="Pfam" id="PF13193"/>
    </source>
</evidence>
<protein>
    <submittedName>
        <fullName evidence="3">AMP-binding protein</fullName>
    </submittedName>
</protein>
<keyword evidence="4" id="KW-1185">Reference proteome</keyword>